<protein>
    <submittedName>
        <fullName evidence="1">Snf7 family</fullName>
    </submittedName>
</protein>
<dbReference type="GO" id="GO:0007034">
    <property type="term" value="P:vacuolar transport"/>
    <property type="evidence" value="ECO:0007669"/>
    <property type="project" value="InterPro"/>
</dbReference>
<dbReference type="EMBL" id="ML992502">
    <property type="protein sequence ID" value="KAF2226480.1"/>
    <property type="molecule type" value="Genomic_DNA"/>
</dbReference>
<reference evidence="2" key="1">
    <citation type="journal article" date="2020" name="Stud. Mycol.">
        <title>101 Dothideomycetes genomes: A test case for predicting lifestyles and emergence of pathogens.</title>
        <authorList>
            <person name="Haridas S."/>
            <person name="Albert R."/>
            <person name="Binder M."/>
            <person name="Bloem J."/>
            <person name="LaButti K."/>
            <person name="Salamov A."/>
            <person name="Andreopoulos B."/>
            <person name="Baker S."/>
            <person name="Barry K."/>
            <person name="Bills G."/>
            <person name="Bluhm B."/>
            <person name="Cannon C."/>
            <person name="Castanera R."/>
            <person name="Culley D."/>
            <person name="Daum C."/>
            <person name="Ezra D."/>
            <person name="Gonzalez J."/>
            <person name="Henrissat B."/>
            <person name="Kuo A."/>
            <person name="Liang C."/>
            <person name="Lipzen A."/>
            <person name="Lutzoni F."/>
            <person name="Magnuson J."/>
            <person name="Mondo S."/>
            <person name="Nolan M."/>
            <person name="Ohm R."/>
            <person name="Pangilinan J."/>
            <person name="Park H.-J."/>
            <person name="Ramirez L."/>
            <person name="Alfaro M."/>
            <person name="Sun H."/>
            <person name="Tritt A."/>
            <person name="Yoshinaga Y."/>
            <person name="Zwiers L.-H."/>
            <person name="Turgeon B."/>
            <person name="Goodwin S."/>
            <person name="Spatafora J."/>
            <person name="Crous P."/>
            <person name="Grigoriev I."/>
        </authorList>
    </citation>
    <scope>NUCLEOTIDE SEQUENCE [LARGE SCALE GENOMIC DNA]</scope>
    <source>
        <strain evidence="2">CECT 20119</strain>
    </source>
</reference>
<dbReference type="Pfam" id="PF03357">
    <property type="entry name" value="Snf7"/>
    <property type="match status" value="1"/>
</dbReference>
<dbReference type="InterPro" id="IPR005024">
    <property type="entry name" value="Snf7_fam"/>
</dbReference>
<keyword evidence="2" id="KW-1185">Reference proteome</keyword>
<organism evidence="1 2">
    <name type="scientific">Elsinoe ampelina</name>
    <dbReference type="NCBI Taxonomy" id="302913"/>
    <lineage>
        <taxon>Eukaryota</taxon>
        <taxon>Fungi</taxon>
        <taxon>Dikarya</taxon>
        <taxon>Ascomycota</taxon>
        <taxon>Pezizomycotina</taxon>
        <taxon>Dothideomycetes</taxon>
        <taxon>Dothideomycetidae</taxon>
        <taxon>Myriangiales</taxon>
        <taxon>Elsinoaceae</taxon>
        <taxon>Elsinoe</taxon>
    </lineage>
</organism>
<accession>A0A6A6GLT5</accession>
<dbReference type="PANTHER" id="PTHR10476">
    <property type="entry name" value="CHARGED MULTIVESICULAR BODY PROTEIN"/>
    <property type="match status" value="1"/>
</dbReference>
<evidence type="ECO:0000313" key="1">
    <source>
        <dbReference type="EMBL" id="KAF2226480.1"/>
    </source>
</evidence>
<evidence type="ECO:0000313" key="2">
    <source>
        <dbReference type="Proteomes" id="UP000799538"/>
    </source>
</evidence>
<gene>
    <name evidence="1" type="ORF">BDZ85DRAFT_256233</name>
</gene>
<dbReference type="OrthoDB" id="10266568at2759"/>
<dbReference type="Gene3D" id="6.10.140.1230">
    <property type="match status" value="1"/>
</dbReference>
<dbReference type="AlphaFoldDB" id="A0A6A6GLT5"/>
<dbReference type="Proteomes" id="UP000799538">
    <property type="component" value="Unassembled WGS sequence"/>
</dbReference>
<sequence>MSGLEKALFNLKFTAKQLNRQAAKAGKDELAEKAKLKKAIQQNHSDIAKIYAQNAIRKQNEKVNLLRLASRIDAVSSRVQTAVTMRQVTGSMANVVKGMDGAMKAMDLEKISAVMDRFETQFEDLDVATGYYENATSQATAVGTPQEDVDRLMSQVADEAGVELNQEMASATPAQNIKTGPTEVEEDGLGERLRALRN</sequence>
<proteinExistence type="predicted"/>
<name>A0A6A6GLT5_9PEZI</name>